<feature type="domain" description="Alanine dehydrogenase/pyridine nucleotide transhydrogenase NAD(H)-binding" evidence="8">
    <location>
        <begin position="144"/>
        <end position="283"/>
    </location>
</feature>
<evidence type="ECO:0000256" key="6">
    <source>
        <dbReference type="ARBA" id="ARBA00023027"/>
    </source>
</evidence>
<dbReference type="SMART" id="SM01002">
    <property type="entry name" value="AlaDh_PNT_C"/>
    <property type="match status" value="1"/>
</dbReference>
<dbReference type="Pfam" id="PF05222">
    <property type="entry name" value="AlaDh_PNT_N"/>
    <property type="match status" value="1"/>
</dbReference>
<evidence type="ECO:0000256" key="3">
    <source>
        <dbReference type="ARBA" id="ARBA00022741"/>
    </source>
</evidence>
<dbReference type="InterPro" id="IPR007698">
    <property type="entry name" value="AlaDH/PNT_NAD(H)-bd"/>
</dbReference>
<protein>
    <recommendedName>
        <fullName evidence="2">proton-translocating NAD(P)(+) transhydrogenase</fullName>
        <ecNumber evidence="2">7.1.1.1</ecNumber>
    </recommendedName>
</protein>
<gene>
    <name evidence="10" type="ORF">IT779_25620</name>
</gene>
<dbReference type="PANTHER" id="PTHR10160">
    <property type="entry name" value="NAD(P) TRANSHYDROGENASE"/>
    <property type="match status" value="1"/>
</dbReference>
<evidence type="ECO:0000256" key="5">
    <source>
        <dbReference type="ARBA" id="ARBA00022967"/>
    </source>
</evidence>
<sequence>MIAGVLRETAADERRVAVTPADARRLVTAGLDVVAETGAGTGAGFDDSAYECAGARLVSDPATVFRAADLVTWVKPPLYELESMPLRPGHVLIGFQDPLARAASIARLRRRRVESVAFEQVPADSGEDIDALSAMSRIAGEVAHEEGHGLLTANDHDRPVRTLVLGCGHAGLAALAASARHGDETFAVGHRPEQRHRAIRHGASRFLLDLEIPALLADEQIDLIICAAVRRGSPAPILLGAAEISALRPGAVVVDLVGKAGGNCVATEINATVSLPGGVTVTHRSNYPSRRPVTASHAYSAAVTAMLLTRRR</sequence>
<keyword evidence="4" id="KW-0521">NADP</keyword>
<comment type="function">
    <text evidence="1">The transhydrogenation between NADH and NADP is coupled to respiration and ATP hydrolysis and functions as a proton pump across the membrane.</text>
</comment>
<dbReference type="EC" id="7.1.1.1" evidence="2"/>
<feature type="domain" description="Alanine dehydrogenase/pyridine nucleotide transhydrogenase N-terminal" evidence="9">
    <location>
        <begin position="4"/>
        <end position="139"/>
    </location>
</feature>
<evidence type="ECO:0000313" key="11">
    <source>
        <dbReference type="Proteomes" id="UP000655751"/>
    </source>
</evidence>
<accession>A0A931IFZ8</accession>
<keyword evidence="6" id="KW-0520">NAD</keyword>
<dbReference type="GO" id="GO:0008750">
    <property type="term" value="F:proton-translocating NAD(P)+ transhydrogenase activity"/>
    <property type="evidence" value="ECO:0007669"/>
    <property type="project" value="UniProtKB-EC"/>
</dbReference>
<dbReference type="SUPFAM" id="SSF51735">
    <property type="entry name" value="NAD(P)-binding Rossmann-fold domains"/>
    <property type="match status" value="1"/>
</dbReference>
<keyword evidence="5" id="KW-1278">Translocase</keyword>
<dbReference type="Gene3D" id="3.40.50.720">
    <property type="entry name" value="NAD(P)-binding Rossmann-like Domain"/>
    <property type="match status" value="2"/>
</dbReference>
<keyword evidence="11" id="KW-1185">Reference proteome</keyword>
<dbReference type="InterPro" id="IPR036291">
    <property type="entry name" value="NAD(P)-bd_dom_sf"/>
</dbReference>
<evidence type="ECO:0000256" key="2">
    <source>
        <dbReference type="ARBA" id="ARBA00012943"/>
    </source>
</evidence>
<dbReference type="Proteomes" id="UP000655751">
    <property type="component" value="Unassembled WGS sequence"/>
</dbReference>
<organism evidence="10 11">
    <name type="scientific">Nocardia bovistercoris</name>
    <dbReference type="NCBI Taxonomy" id="2785916"/>
    <lineage>
        <taxon>Bacteria</taxon>
        <taxon>Bacillati</taxon>
        <taxon>Actinomycetota</taxon>
        <taxon>Actinomycetes</taxon>
        <taxon>Mycobacteriales</taxon>
        <taxon>Nocardiaceae</taxon>
        <taxon>Nocardia</taxon>
    </lineage>
</organism>
<evidence type="ECO:0000256" key="4">
    <source>
        <dbReference type="ARBA" id="ARBA00022857"/>
    </source>
</evidence>
<dbReference type="SMART" id="SM01003">
    <property type="entry name" value="AlaDh_PNT_N"/>
    <property type="match status" value="1"/>
</dbReference>
<proteinExistence type="predicted"/>
<name>A0A931IFZ8_9NOCA</name>
<comment type="caution">
    <text evidence="10">The sequence shown here is derived from an EMBL/GenBank/DDBJ whole genome shotgun (WGS) entry which is preliminary data.</text>
</comment>
<reference evidence="10" key="1">
    <citation type="submission" date="2020-11" db="EMBL/GenBank/DDBJ databases">
        <title>Nocardia NEAU-351.nov., a novel actinomycete isolated from the cow dung.</title>
        <authorList>
            <person name="Zhang X."/>
        </authorList>
    </citation>
    <scope>NUCLEOTIDE SEQUENCE</scope>
    <source>
        <strain evidence="10">NEAU-351</strain>
    </source>
</reference>
<comment type="catalytic activity">
    <reaction evidence="7">
        <text>NAD(+) + NADPH + H(+)(in) = NADH + NADP(+) + H(+)(out)</text>
        <dbReference type="Rhea" id="RHEA:47992"/>
        <dbReference type="ChEBI" id="CHEBI:15378"/>
        <dbReference type="ChEBI" id="CHEBI:57540"/>
        <dbReference type="ChEBI" id="CHEBI:57783"/>
        <dbReference type="ChEBI" id="CHEBI:57945"/>
        <dbReference type="ChEBI" id="CHEBI:58349"/>
        <dbReference type="EC" id="7.1.1.1"/>
    </reaction>
</comment>
<dbReference type="SUPFAM" id="SSF52283">
    <property type="entry name" value="Formate/glycerate dehydrogenase catalytic domain-like"/>
    <property type="match status" value="1"/>
</dbReference>
<evidence type="ECO:0000259" key="9">
    <source>
        <dbReference type="SMART" id="SM01003"/>
    </source>
</evidence>
<dbReference type="GO" id="GO:0006740">
    <property type="term" value="P:NADPH regeneration"/>
    <property type="evidence" value="ECO:0007669"/>
    <property type="project" value="TreeGrafter"/>
</dbReference>
<dbReference type="InterPro" id="IPR007886">
    <property type="entry name" value="AlaDH/PNT_N"/>
</dbReference>
<dbReference type="AlphaFoldDB" id="A0A931IFZ8"/>
<keyword evidence="3" id="KW-0547">Nucleotide-binding</keyword>
<dbReference type="PANTHER" id="PTHR10160:SF19">
    <property type="entry name" value="PROTON-TRANSLOCATING NAD(P)(+) TRANSHYDROGENASE"/>
    <property type="match status" value="1"/>
</dbReference>
<evidence type="ECO:0000256" key="1">
    <source>
        <dbReference type="ARBA" id="ARBA00003943"/>
    </source>
</evidence>
<dbReference type="EMBL" id="JADMLG010000011">
    <property type="protein sequence ID" value="MBH0779655.1"/>
    <property type="molecule type" value="Genomic_DNA"/>
</dbReference>
<dbReference type="Pfam" id="PF01262">
    <property type="entry name" value="AlaDh_PNT_C"/>
    <property type="match status" value="1"/>
</dbReference>
<dbReference type="RefSeq" id="WP_196151951.1">
    <property type="nucleotide sequence ID" value="NZ_JADMLG010000011.1"/>
</dbReference>
<evidence type="ECO:0000313" key="10">
    <source>
        <dbReference type="EMBL" id="MBH0779655.1"/>
    </source>
</evidence>
<dbReference type="GO" id="GO:0005886">
    <property type="term" value="C:plasma membrane"/>
    <property type="evidence" value="ECO:0007669"/>
    <property type="project" value="TreeGrafter"/>
</dbReference>
<evidence type="ECO:0000259" key="8">
    <source>
        <dbReference type="SMART" id="SM01002"/>
    </source>
</evidence>
<dbReference type="GO" id="GO:0050661">
    <property type="term" value="F:NADP binding"/>
    <property type="evidence" value="ECO:0007669"/>
    <property type="project" value="TreeGrafter"/>
</dbReference>
<evidence type="ECO:0000256" key="7">
    <source>
        <dbReference type="ARBA" id="ARBA00048202"/>
    </source>
</evidence>